<dbReference type="EMBL" id="NGJN01000002">
    <property type="protein sequence ID" value="OZV69736.1"/>
    <property type="molecule type" value="Genomic_DNA"/>
</dbReference>
<organism evidence="1 2">
    <name type="scientific">Winogradskyella aurantia</name>
    <dbReference type="NCBI Taxonomy" id="1915063"/>
    <lineage>
        <taxon>Bacteria</taxon>
        <taxon>Pseudomonadati</taxon>
        <taxon>Bacteroidota</taxon>
        <taxon>Flavobacteriia</taxon>
        <taxon>Flavobacteriales</taxon>
        <taxon>Flavobacteriaceae</taxon>
        <taxon>Winogradskyella</taxon>
    </lineage>
</organism>
<evidence type="ECO:0000313" key="2">
    <source>
        <dbReference type="Proteomes" id="UP000216840"/>
    </source>
</evidence>
<proteinExistence type="predicted"/>
<comment type="caution">
    <text evidence="1">The sequence shown here is derived from an EMBL/GenBank/DDBJ whole genome shotgun (WGS) entry which is preliminary data.</text>
</comment>
<name>A0A265UWR7_9FLAO</name>
<gene>
    <name evidence="1" type="ORF">CA834_03690</name>
</gene>
<evidence type="ECO:0000313" key="1">
    <source>
        <dbReference type="EMBL" id="OZV69736.1"/>
    </source>
</evidence>
<reference evidence="1 2" key="1">
    <citation type="submission" date="2017-05" db="EMBL/GenBank/DDBJ databases">
        <title>The draft genome sequence of Idiomarina salinarum WNB302.</title>
        <authorList>
            <person name="Sun Y."/>
            <person name="Chen B."/>
            <person name="Du Z."/>
        </authorList>
    </citation>
    <scope>NUCLEOTIDE SEQUENCE [LARGE SCALE GENOMIC DNA]</scope>
    <source>
        <strain evidence="1 2">WNB302</strain>
    </source>
</reference>
<protein>
    <submittedName>
        <fullName evidence="1">Uncharacterized protein</fullName>
    </submittedName>
</protein>
<dbReference type="AlphaFoldDB" id="A0A265UWR7"/>
<accession>A0A265UWR7</accession>
<dbReference type="RefSeq" id="WP_094967328.1">
    <property type="nucleotide sequence ID" value="NZ_NGJN01000002.1"/>
</dbReference>
<sequence length="80" mass="8118">MFGELAGADSLGGGCTTAKVHVTFGATGTFFCTKVKKLFGELAGADSLGGGCTTAKVHVTFGATGTFLPHFTLSKLKFVV</sequence>
<keyword evidence="2" id="KW-1185">Reference proteome</keyword>
<dbReference type="Proteomes" id="UP000216840">
    <property type="component" value="Unassembled WGS sequence"/>
</dbReference>